<dbReference type="Pfam" id="PF12680">
    <property type="entry name" value="SnoaL_2"/>
    <property type="match status" value="1"/>
</dbReference>
<sequence>MRLACLAAIGLLAVAAAPAAAKADCTTRDVANGFIPLFYEQGKVREAYETWVAADYKQHNPNATDGRDAAIAFLEPFYQRNPTHKMTVYRVLVDGDLFAVHLRGQTGPDDPGAAAVDILRVKDCKIVEHWDVTQRVPETSANPNGMF</sequence>
<keyword evidence="1" id="KW-0732">Signal</keyword>
<gene>
    <name evidence="3" type="ORF">P0Y56_12055</name>
</gene>
<proteinExistence type="predicted"/>
<dbReference type="EMBL" id="CP119316">
    <property type="protein sequence ID" value="WEK45758.1"/>
    <property type="molecule type" value="Genomic_DNA"/>
</dbReference>
<evidence type="ECO:0000313" key="3">
    <source>
        <dbReference type="EMBL" id="WEK45758.1"/>
    </source>
</evidence>
<evidence type="ECO:0000259" key="2">
    <source>
        <dbReference type="Pfam" id="PF12680"/>
    </source>
</evidence>
<reference evidence="3" key="1">
    <citation type="submission" date="2023-03" db="EMBL/GenBank/DDBJ databases">
        <title>Andean soil-derived lignocellulolytic bacterial consortium as a source of novel taxa and putative plastic-active enzymes.</title>
        <authorList>
            <person name="Diaz-Garcia L."/>
            <person name="Chuvochina M."/>
            <person name="Feuerriegel G."/>
            <person name="Bunk B."/>
            <person name="Sproer C."/>
            <person name="Streit W.R."/>
            <person name="Rodriguez L.M."/>
            <person name="Overmann J."/>
            <person name="Jimenez D.J."/>
        </authorList>
    </citation>
    <scope>NUCLEOTIDE SEQUENCE</scope>
    <source>
        <strain evidence="3">MAG 26</strain>
    </source>
</reference>
<dbReference type="SUPFAM" id="SSF54427">
    <property type="entry name" value="NTF2-like"/>
    <property type="match status" value="1"/>
</dbReference>
<dbReference type="AlphaFoldDB" id="A0AAJ6BNL4"/>
<protein>
    <submittedName>
        <fullName evidence="3">Nuclear transport factor 2 family protein</fullName>
    </submittedName>
</protein>
<dbReference type="Proteomes" id="UP001218362">
    <property type="component" value="Chromosome"/>
</dbReference>
<feature type="domain" description="SnoaL-like" evidence="2">
    <location>
        <begin position="46"/>
        <end position="129"/>
    </location>
</feature>
<evidence type="ECO:0000313" key="4">
    <source>
        <dbReference type="Proteomes" id="UP001218362"/>
    </source>
</evidence>
<dbReference type="InterPro" id="IPR032710">
    <property type="entry name" value="NTF2-like_dom_sf"/>
</dbReference>
<dbReference type="Gene3D" id="3.10.450.50">
    <property type="match status" value="1"/>
</dbReference>
<dbReference type="KEGG" id="acob:P0Y56_12055"/>
<organism evidence="3 4">
    <name type="scientific">Candidatus Andeanibacterium colombiense</name>
    <dbReference type="NCBI Taxonomy" id="3121345"/>
    <lineage>
        <taxon>Bacteria</taxon>
        <taxon>Pseudomonadati</taxon>
        <taxon>Pseudomonadota</taxon>
        <taxon>Alphaproteobacteria</taxon>
        <taxon>Sphingomonadales</taxon>
        <taxon>Sphingomonadaceae</taxon>
        <taxon>Candidatus Andeanibacterium</taxon>
    </lineage>
</organism>
<dbReference type="InterPro" id="IPR037401">
    <property type="entry name" value="SnoaL-like"/>
</dbReference>
<feature type="chain" id="PRO_5042549394" evidence="1">
    <location>
        <begin position="24"/>
        <end position="147"/>
    </location>
</feature>
<feature type="signal peptide" evidence="1">
    <location>
        <begin position="1"/>
        <end position="23"/>
    </location>
</feature>
<name>A0AAJ6BNL4_9SPHN</name>
<accession>A0AAJ6BNL4</accession>
<evidence type="ECO:0000256" key="1">
    <source>
        <dbReference type="SAM" id="SignalP"/>
    </source>
</evidence>